<organism evidence="1 2">
    <name type="scientific">Sphingobacterium oryzagri</name>
    <dbReference type="NCBI Taxonomy" id="3025669"/>
    <lineage>
        <taxon>Bacteria</taxon>
        <taxon>Pseudomonadati</taxon>
        <taxon>Bacteroidota</taxon>
        <taxon>Sphingobacteriia</taxon>
        <taxon>Sphingobacteriales</taxon>
        <taxon>Sphingobacteriaceae</taxon>
        <taxon>Sphingobacterium</taxon>
    </lineage>
</organism>
<keyword evidence="2" id="KW-1185">Reference proteome</keyword>
<sequence>MSKKSTIYTLFLFVFALVGLCACVRDDAEPTGVARQFTRLYVSFEDAPVPNSTTPYVSMGVIYPADSTDLFTFRLSFGSAAQGGGPIVFNPYSRNVYQASANLNGAADTVVYSLGVGTTGALSASGVIPNRLFSYVKGLSFDAINNRLIIVNGNGTNTTSGIYVVSSPVGRTSYTRPLKKFFTNGKLLWGAAYYNDQLFVSQLNAPIGITVFDQIISTDVSGSADSSAVLNSYTLPIAGAETGMNLRGVSYDHGRDILVVAAYPTTPTPSVVGNGRIYIFENFHGSLTGSARTITPTRTITGAATQLAQPVEVAIDTRENGSYLYVADRQARSIFRFNMSDNGNVAPNRALETPGGRIPVGLALDTRDRTTLDNSLISQ</sequence>
<evidence type="ECO:0008006" key="3">
    <source>
        <dbReference type="Google" id="ProtNLM"/>
    </source>
</evidence>
<reference evidence="1 2" key="1">
    <citation type="submission" date="2023-02" db="EMBL/GenBank/DDBJ databases">
        <title>Genome sequence of Sphingobacterium sp. KACC 22765.</title>
        <authorList>
            <person name="Kim S."/>
            <person name="Heo J."/>
            <person name="Kwon S.-W."/>
        </authorList>
    </citation>
    <scope>NUCLEOTIDE SEQUENCE [LARGE SCALE GENOMIC DNA]</scope>
    <source>
        <strain evidence="1 2">KACC 22765</strain>
    </source>
</reference>
<dbReference type="PROSITE" id="PS51257">
    <property type="entry name" value="PROKAR_LIPOPROTEIN"/>
    <property type="match status" value="1"/>
</dbReference>
<protein>
    <recommendedName>
        <fullName evidence="3">DUF4394 domain-containing protein</fullName>
    </recommendedName>
</protein>
<dbReference type="InterPro" id="IPR015943">
    <property type="entry name" value="WD40/YVTN_repeat-like_dom_sf"/>
</dbReference>
<dbReference type="RefSeq" id="WP_274266777.1">
    <property type="nucleotide sequence ID" value="NZ_CP117880.1"/>
</dbReference>
<dbReference type="Proteomes" id="UP001221558">
    <property type="component" value="Chromosome"/>
</dbReference>
<gene>
    <name evidence="1" type="ORF">PQ465_17300</name>
</gene>
<evidence type="ECO:0000313" key="2">
    <source>
        <dbReference type="Proteomes" id="UP001221558"/>
    </source>
</evidence>
<dbReference type="EMBL" id="CP117880">
    <property type="protein sequence ID" value="WDF68040.1"/>
    <property type="molecule type" value="Genomic_DNA"/>
</dbReference>
<dbReference type="SUPFAM" id="SSF63829">
    <property type="entry name" value="Calcium-dependent phosphotriesterase"/>
    <property type="match status" value="1"/>
</dbReference>
<accession>A0ABY7WGK3</accession>
<evidence type="ECO:0000313" key="1">
    <source>
        <dbReference type="EMBL" id="WDF68040.1"/>
    </source>
</evidence>
<dbReference type="Gene3D" id="2.130.10.10">
    <property type="entry name" value="YVTN repeat-like/Quinoprotein amine dehydrogenase"/>
    <property type="match status" value="1"/>
</dbReference>
<proteinExistence type="predicted"/>
<name>A0ABY7WGK3_9SPHI</name>